<evidence type="ECO:0000313" key="4">
    <source>
        <dbReference type="Proteomes" id="UP001162131"/>
    </source>
</evidence>
<dbReference type="Gene3D" id="3.40.30.10">
    <property type="entry name" value="Glutaredoxin"/>
    <property type="match status" value="1"/>
</dbReference>
<dbReference type="Proteomes" id="UP001162131">
    <property type="component" value="Unassembled WGS sequence"/>
</dbReference>
<evidence type="ECO:0000256" key="1">
    <source>
        <dbReference type="SAM" id="Phobius"/>
    </source>
</evidence>
<keyword evidence="4" id="KW-1185">Reference proteome</keyword>
<evidence type="ECO:0000256" key="2">
    <source>
        <dbReference type="SAM" id="SignalP"/>
    </source>
</evidence>
<keyword evidence="2" id="KW-0732">Signal</keyword>
<sequence length="205" mass="23814">MQMMRLFLLLFTVVFSQTLVENLFQKIEKTKGKITIEAGAALVNLNDDELDFLLYNSEEDWVILFYDSSEKSAFSVSSTWNLAARYIKYEGYNVTFGKVDIKNYSKNFKRLRLYNHPSAVYVTHGTYYNLTMGFEMEEVLSMIRNQTYLAYPNKELPISTHGVLGLMSYFYVWHFLSGFAISIFLTLGASKFLKMLKKPKAKKNI</sequence>
<dbReference type="InterPro" id="IPR036249">
    <property type="entry name" value="Thioredoxin-like_sf"/>
</dbReference>
<accession>A0AAU9JP24</accession>
<dbReference type="EMBL" id="CAJZBQ010000032">
    <property type="protein sequence ID" value="CAG9322633.1"/>
    <property type="molecule type" value="Genomic_DNA"/>
</dbReference>
<comment type="caution">
    <text evidence="3">The sequence shown here is derived from an EMBL/GenBank/DDBJ whole genome shotgun (WGS) entry which is preliminary data.</text>
</comment>
<dbReference type="SUPFAM" id="SSF52833">
    <property type="entry name" value="Thioredoxin-like"/>
    <property type="match status" value="1"/>
</dbReference>
<dbReference type="AlphaFoldDB" id="A0AAU9JP24"/>
<organism evidence="3 4">
    <name type="scientific">Blepharisma stoltei</name>
    <dbReference type="NCBI Taxonomy" id="1481888"/>
    <lineage>
        <taxon>Eukaryota</taxon>
        <taxon>Sar</taxon>
        <taxon>Alveolata</taxon>
        <taxon>Ciliophora</taxon>
        <taxon>Postciliodesmatophora</taxon>
        <taxon>Heterotrichea</taxon>
        <taxon>Heterotrichida</taxon>
        <taxon>Blepharismidae</taxon>
        <taxon>Blepharisma</taxon>
    </lineage>
</organism>
<keyword evidence="1" id="KW-1133">Transmembrane helix</keyword>
<keyword evidence="1" id="KW-0812">Transmembrane</keyword>
<feature type="transmembrane region" description="Helical" evidence="1">
    <location>
        <begin position="170"/>
        <end position="193"/>
    </location>
</feature>
<feature type="chain" id="PRO_5043784565" evidence="2">
    <location>
        <begin position="19"/>
        <end position="205"/>
    </location>
</feature>
<proteinExistence type="predicted"/>
<gene>
    <name evidence="3" type="ORF">BSTOLATCC_MIC31756</name>
</gene>
<keyword evidence="1" id="KW-0472">Membrane</keyword>
<reference evidence="3" key="1">
    <citation type="submission" date="2021-09" db="EMBL/GenBank/DDBJ databases">
        <authorList>
            <consortium name="AG Swart"/>
            <person name="Singh M."/>
            <person name="Singh A."/>
            <person name="Seah K."/>
            <person name="Emmerich C."/>
        </authorList>
    </citation>
    <scope>NUCLEOTIDE SEQUENCE</scope>
    <source>
        <strain evidence="3">ATCC30299</strain>
    </source>
</reference>
<name>A0AAU9JP24_9CILI</name>
<feature type="signal peptide" evidence="2">
    <location>
        <begin position="1"/>
        <end position="18"/>
    </location>
</feature>
<evidence type="ECO:0000313" key="3">
    <source>
        <dbReference type="EMBL" id="CAG9322633.1"/>
    </source>
</evidence>
<protein>
    <submittedName>
        <fullName evidence="3">Uncharacterized protein</fullName>
    </submittedName>
</protein>